<evidence type="ECO:0000256" key="3">
    <source>
        <dbReference type="ARBA" id="ARBA00023027"/>
    </source>
</evidence>
<keyword evidence="7" id="KW-1185">Reference proteome</keyword>
<dbReference type="Gene3D" id="3.40.50.720">
    <property type="entry name" value="NAD(P)-binding Rossmann-like Domain"/>
    <property type="match status" value="1"/>
</dbReference>
<organism evidence="6 7">
    <name type="scientific">Halogeometricum limi</name>
    <dbReference type="NCBI Taxonomy" id="555875"/>
    <lineage>
        <taxon>Archaea</taxon>
        <taxon>Methanobacteriati</taxon>
        <taxon>Methanobacteriota</taxon>
        <taxon>Stenosarchaea group</taxon>
        <taxon>Halobacteria</taxon>
        <taxon>Halobacteriales</taxon>
        <taxon>Haloferacaceae</taxon>
        <taxon>Halogeometricum</taxon>
    </lineage>
</organism>
<evidence type="ECO:0000256" key="2">
    <source>
        <dbReference type="ARBA" id="ARBA00023002"/>
    </source>
</evidence>
<gene>
    <name evidence="6" type="ORF">SAMN04488124_0486</name>
</gene>
<dbReference type="OrthoDB" id="200501at2157"/>
<dbReference type="AlphaFoldDB" id="A0A1I6FXF7"/>
<evidence type="ECO:0000256" key="1">
    <source>
        <dbReference type="ARBA" id="ARBA00007637"/>
    </source>
</evidence>
<evidence type="ECO:0000256" key="4">
    <source>
        <dbReference type="SAM" id="MobiDB-lite"/>
    </source>
</evidence>
<dbReference type="STRING" id="555875.SAMN04488124_0486"/>
<reference evidence="7" key="1">
    <citation type="submission" date="2016-10" db="EMBL/GenBank/DDBJ databases">
        <authorList>
            <person name="Varghese N."/>
            <person name="Submissions S."/>
        </authorList>
    </citation>
    <scope>NUCLEOTIDE SEQUENCE [LARGE SCALE GENOMIC DNA]</scope>
    <source>
        <strain evidence="7">CGMCC 1.8711</strain>
    </source>
</reference>
<comment type="similarity">
    <text evidence="1">Belongs to the NAD(P)-dependent epimerase/dehydratase family.</text>
</comment>
<feature type="compositionally biased region" description="Basic and acidic residues" evidence="4">
    <location>
        <begin position="1"/>
        <end position="12"/>
    </location>
</feature>
<dbReference type="RefSeq" id="WP_089876415.1">
    <property type="nucleotide sequence ID" value="NZ_FOYS01000001.1"/>
</dbReference>
<sequence>MSESEFETRDSPPEFSPPETVVVTGGTGRIGPTVIAALQAAGHRVVNVSRSVSDTEADADLRADMTDAGETYGAFATAGADAVVHLGMLSTPDHDPGHVVFESNATSTYNVLQAAEALDVDTVVLASSLSAVGASFEPDPIRLSYLPLDEEHPVSPSNPYGLGKHVLEVTADGFAQRPDGPRTIASIRFPWMPTDRQMRETFAHAERTPAALKEAGHFETARNTVFAYLAQSDAAELVRRAVAADFEGHERFFASAADTSADLTTEELVEEVYPDVPHEAFEGYESLISTEKAARMLGWEPARSWRE</sequence>
<protein>
    <submittedName>
        <fullName evidence="6">Nucleoside-diphosphate-sugar epimerase</fullName>
    </submittedName>
</protein>
<dbReference type="EMBL" id="FOYS01000001">
    <property type="protein sequence ID" value="SFR34608.1"/>
    <property type="molecule type" value="Genomic_DNA"/>
</dbReference>
<keyword evidence="3" id="KW-0520">NAD</keyword>
<dbReference type="GO" id="GO:0016491">
    <property type="term" value="F:oxidoreductase activity"/>
    <property type="evidence" value="ECO:0007669"/>
    <property type="project" value="UniProtKB-KW"/>
</dbReference>
<evidence type="ECO:0000313" key="7">
    <source>
        <dbReference type="Proteomes" id="UP000243250"/>
    </source>
</evidence>
<dbReference type="SUPFAM" id="SSF51735">
    <property type="entry name" value="NAD(P)-binding Rossmann-fold domains"/>
    <property type="match status" value="1"/>
</dbReference>
<dbReference type="PANTHER" id="PTHR43103">
    <property type="entry name" value="NUCLEOSIDE-DIPHOSPHATE-SUGAR EPIMERASE"/>
    <property type="match status" value="1"/>
</dbReference>
<dbReference type="PANTHER" id="PTHR43103:SF5">
    <property type="entry name" value="4-EPIMERASE, PUTATIVE (AFU_ORTHOLOGUE AFUA_7G00360)-RELATED"/>
    <property type="match status" value="1"/>
</dbReference>
<name>A0A1I6FXF7_9EURY</name>
<keyword evidence="2" id="KW-0560">Oxidoreductase</keyword>
<feature type="domain" description="NAD-dependent epimerase/dehydratase" evidence="5">
    <location>
        <begin position="21"/>
        <end position="176"/>
    </location>
</feature>
<dbReference type="InterPro" id="IPR036291">
    <property type="entry name" value="NAD(P)-bd_dom_sf"/>
</dbReference>
<evidence type="ECO:0000259" key="5">
    <source>
        <dbReference type="Pfam" id="PF01370"/>
    </source>
</evidence>
<proteinExistence type="inferred from homology"/>
<accession>A0A1I6FXF7</accession>
<dbReference type="Pfam" id="PF01370">
    <property type="entry name" value="Epimerase"/>
    <property type="match status" value="1"/>
</dbReference>
<dbReference type="Proteomes" id="UP000243250">
    <property type="component" value="Unassembled WGS sequence"/>
</dbReference>
<evidence type="ECO:0000313" key="6">
    <source>
        <dbReference type="EMBL" id="SFR34608.1"/>
    </source>
</evidence>
<dbReference type="InterPro" id="IPR001509">
    <property type="entry name" value="Epimerase_deHydtase"/>
</dbReference>
<feature type="region of interest" description="Disordered" evidence="4">
    <location>
        <begin position="1"/>
        <end position="20"/>
    </location>
</feature>